<dbReference type="Gene3D" id="3.20.20.410">
    <property type="entry name" value="Protein of unknown function UPF0759"/>
    <property type="match status" value="1"/>
</dbReference>
<name>A0ABY4S9B8_AQUTE</name>
<protein>
    <submittedName>
        <fullName evidence="2">DUF72 domain-containing protein</fullName>
    </submittedName>
</protein>
<evidence type="ECO:0000313" key="3">
    <source>
        <dbReference type="Proteomes" id="UP001056201"/>
    </source>
</evidence>
<dbReference type="RefSeq" id="WP_250196709.1">
    <property type="nucleotide sequence ID" value="NZ_CP097636.1"/>
</dbReference>
<evidence type="ECO:0000256" key="1">
    <source>
        <dbReference type="SAM" id="MobiDB-lite"/>
    </source>
</evidence>
<dbReference type="Proteomes" id="UP001056201">
    <property type="component" value="Chromosome 2"/>
</dbReference>
<dbReference type="PANTHER" id="PTHR30348">
    <property type="entry name" value="UNCHARACTERIZED PROTEIN YECE"/>
    <property type="match status" value="1"/>
</dbReference>
<proteinExistence type="predicted"/>
<dbReference type="Pfam" id="PF01904">
    <property type="entry name" value="DUF72"/>
    <property type="match status" value="1"/>
</dbReference>
<feature type="region of interest" description="Disordered" evidence="1">
    <location>
        <begin position="1"/>
        <end position="20"/>
    </location>
</feature>
<keyword evidence="3" id="KW-1185">Reference proteome</keyword>
<gene>
    <name evidence="2" type="ORF">MW290_23150</name>
</gene>
<dbReference type="InterPro" id="IPR002763">
    <property type="entry name" value="DUF72"/>
</dbReference>
<dbReference type="SUPFAM" id="SSF117396">
    <property type="entry name" value="TM1631-like"/>
    <property type="match status" value="1"/>
</dbReference>
<dbReference type="InterPro" id="IPR036520">
    <property type="entry name" value="UPF0759_sf"/>
</dbReference>
<organism evidence="2 3">
    <name type="scientific">Aquincola tertiaricarbonis</name>
    <dbReference type="NCBI Taxonomy" id="391953"/>
    <lineage>
        <taxon>Bacteria</taxon>
        <taxon>Pseudomonadati</taxon>
        <taxon>Pseudomonadota</taxon>
        <taxon>Betaproteobacteria</taxon>
        <taxon>Burkholderiales</taxon>
        <taxon>Sphaerotilaceae</taxon>
        <taxon>Aquincola</taxon>
    </lineage>
</organism>
<dbReference type="EMBL" id="CP097636">
    <property type="protein sequence ID" value="URI08487.1"/>
    <property type="molecule type" value="Genomic_DNA"/>
</dbReference>
<dbReference type="PANTHER" id="PTHR30348:SF14">
    <property type="entry name" value="BLR8050 PROTEIN"/>
    <property type="match status" value="1"/>
</dbReference>
<reference evidence="2" key="1">
    <citation type="submission" date="2022-05" db="EMBL/GenBank/DDBJ databases">
        <title>An RpoN-dependent PEP-CTERM gene is involved in floc formation of an Aquincola tertiaricarbonis strain.</title>
        <authorList>
            <person name="Qiu D."/>
            <person name="Xia M."/>
        </authorList>
    </citation>
    <scope>NUCLEOTIDE SEQUENCE</scope>
    <source>
        <strain evidence="2">RN12</strain>
    </source>
</reference>
<sequence>MSRRRSGAEGDAPQLFDDPPLAAATLPDEVPAVAQALHSRFGGRLRLGTSSWSFPGWEGLVWGRAYGAPTLARRGLTAYHRHPLLRTVSLDRAFYRPLEAATYAGLAAQVPADFRFVVKAPALVTDAVLREPASGKALQPNPGFLDPRRTLAEVLQPALQGLGPALGVLVFQLSPLPADWLHDEARLHEALDRLWGAVVPALPAGGDRPAVALELRDAALMTPALARLLQRHGVRWCAGLHDRMPTMTEQLPMLRAMWPGPLVCRWNLQKGQRYAQAKDAWAPFDRLQAPDEATREALARVIAGTLAAGEAAWVTINNKAEGSAPWSVLALAQAVLRQSGTT</sequence>
<evidence type="ECO:0000313" key="2">
    <source>
        <dbReference type="EMBL" id="URI08487.1"/>
    </source>
</evidence>
<accession>A0ABY4S9B8</accession>